<keyword evidence="1" id="KW-0812">Transmembrane</keyword>
<name>A0A1V6LN01_9FLAO</name>
<sequence length="303" mass="33919">MSIIYTRSQQGKLFSGYSLSFLVAITFLIVNGCKGSKEEPPVAYENETSIEENGLRVRTVSILPKSPQPGPNSFTYGQTVVTKFMAVQGFREDKDEVQPSLSITVTNLEGDTLLYEPELLNGLSQPKDTELSGILTLAHPMRSGHRYMATYVLSDLKSNASLIHQMPFKIEPDSHFQVMEKGLKVGEVYCLNTKKNTIISDGKIPFDEQVSLNLQFLEGYTKNSNGIRLGMSVIVQDAKGKLIVNEEDVLKGQSYFQIHPQEIIYNYLQIPKGNIHNPVDWRVKVWDKNSDASLKVVGNVSLR</sequence>
<evidence type="ECO:0000313" key="2">
    <source>
        <dbReference type="EMBL" id="OQD41564.1"/>
    </source>
</evidence>
<evidence type="ECO:0000313" key="3">
    <source>
        <dbReference type="Proteomes" id="UP000191680"/>
    </source>
</evidence>
<keyword evidence="1" id="KW-0472">Membrane</keyword>
<reference evidence="2 3" key="1">
    <citation type="submission" date="2016-12" db="EMBL/GenBank/DDBJ databases">
        <authorList>
            <person name="Song W.-J."/>
            <person name="Kurnit D.M."/>
        </authorList>
    </citation>
    <scope>NUCLEOTIDE SEQUENCE [LARGE SCALE GENOMIC DNA]</scope>
    <source>
        <strain evidence="2 3">HSG9</strain>
    </source>
</reference>
<feature type="transmembrane region" description="Helical" evidence="1">
    <location>
        <begin position="12"/>
        <end position="30"/>
    </location>
</feature>
<dbReference type="AlphaFoldDB" id="A0A1V6LN01"/>
<gene>
    <name evidence="2" type="ORF">BUL40_15260</name>
</gene>
<accession>A0A1V6LN01</accession>
<protein>
    <submittedName>
        <fullName evidence="2">Uncharacterized protein</fullName>
    </submittedName>
</protein>
<evidence type="ECO:0000256" key="1">
    <source>
        <dbReference type="SAM" id="Phobius"/>
    </source>
</evidence>
<organism evidence="2 3">
    <name type="scientific">Croceivirga radicis</name>
    <dbReference type="NCBI Taxonomy" id="1929488"/>
    <lineage>
        <taxon>Bacteria</taxon>
        <taxon>Pseudomonadati</taxon>
        <taxon>Bacteroidota</taxon>
        <taxon>Flavobacteriia</taxon>
        <taxon>Flavobacteriales</taxon>
        <taxon>Flavobacteriaceae</taxon>
        <taxon>Croceivirga</taxon>
    </lineage>
</organism>
<proteinExistence type="predicted"/>
<keyword evidence="1" id="KW-1133">Transmembrane helix</keyword>
<dbReference type="RefSeq" id="WP_080319940.1">
    <property type="nucleotide sequence ID" value="NZ_MTBC01000013.1"/>
</dbReference>
<comment type="caution">
    <text evidence="2">The sequence shown here is derived from an EMBL/GenBank/DDBJ whole genome shotgun (WGS) entry which is preliminary data.</text>
</comment>
<dbReference type="OrthoDB" id="1418519at2"/>
<dbReference type="EMBL" id="MTBC01000013">
    <property type="protein sequence ID" value="OQD41564.1"/>
    <property type="molecule type" value="Genomic_DNA"/>
</dbReference>
<dbReference type="Proteomes" id="UP000191680">
    <property type="component" value="Unassembled WGS sequence"/>
</dbReference>
<keyword evidence="3" id="KW-1185">Reference proteome</keyword>